<evidence type="ECO:0000256" key="9">
    <source>
        <dbReference type="ARBA" id="ARBA00023065"/>
    </source>
</evidence>
<gene>
    <name evidence="17" type="ORF">KKC1_16570</name>
</gene>
<dbReference type="GO" id="GO:0005524">
    <property type="term" value="F:ATP binding"/>
    <property type="evidence" value="ECO:0007669"/>
    <property type="project" value="UniProtKB-KW"/>
</dbReference>
<dbReference type="InterPro" id="IPR050388">
    <property type="entry name" value="ABC_Ni/Peptide_Import"/>
</dbReference>
<evidence type="ECO:0000313" key="17">
    <source>
        <dbReference type="EMBL" id="GAW92503.1"/>
    </source>
</evidence>
<dbReference type="PROSITE" id="PS00211">
    <property type="entry name" value="ABC_TRANSPORTER_1"/>
    <property type="match status" value="2"/>
</dbReference>
<evidence type="ECO:0000256" key="12">
    <source>
        <dbReference type="ARBA" id="ARBA00038669"/>
    </source>
</evidence>
<dbReference type="InterPro" id="IPR013563">
    <property type="entry name" value="Oligopep_ABC_C"/>
</dbReference>
<dbReference type="Gene3D" id="3.40.50.300">
    <property type="entry name" value="P-loop containing nucleotide triphosphate hydrolases"/>
    <property type="match status" value="2"/>
</dbReference>
<dbReference type="SUPFAM" id="SSF52540">
    <property type="entry name" value="P-loop containing nucleoside triphosphate hydrolases"/>
    <property type="match status" value="2"/>
</dbReference>
<dbReference type="NCBIfam" id="TIGR01727">
    <property type="entry name" value="oligo_HPY"/>
    <property type="match status" value="1"/>
</dbReference>
<dbReference type="SMART" id="SM00382">
    <property type="entry name" value="AAA"/>
    <property type="match status" value="2"/>
</dbReference>
<keyword evidence="18" id="KW-1185">Reference proteome</keyword>
<comment type="caution">
    <text evidence="17">The sequence shown here is derived from an EMBL/GenBank/DDBJ whole genome shotgun (WGS) entry which is preliminary data.</text>
</comment>
<dbReference type="GO" id="GO:0015413">
    <property type="term" value="F:ABC-type nickel transporter activity"/>
    <property type="evidence" value="ECO:0007669"/>
    <property type="project" value="UniProtKB-EC"/>
</dbReference>
<dbReference type="Pfam" id="PF08352">
    <property type="entry name" value="oligo_HPY"/>
    <property type="match status" value="2"/>
</dbReference>
<evidence type="ECO:0000256" key="2">
    <source>
        <dbReference type="ARBA" id="ARBA00005417"/>
    </source>
</evidence>
<dbReference type="PANTHER" id="PTHR43297:SF13">
    <property type="entry name" value="NICKEL ABC TRANSPORTER, ATP-BINDING PROTEIN"/>
    <property type="match status" value="1"/>
</dbReference>
<keyword evidence="5" id="KW-0533">Nickel</keyword>
<dbReference type="OrthoDB" id="9779287at2"/>
<dbReference type="InterPro" id="IPR003593">
    <property type="entry name" value="AAA+_ATPase"/>
</dbReference>
<evidence type="ECO:0000256" key="1">
    <source>
        <dbReference type="ARBA" id="ARBA00004202"/>
    </source>
</evidence>
<proteinExistence type="inferred from homology"/>
<evidence type="ECO:0000256" key="4">
    <source>
        <dbReference type="ARBA" id="ARBA00022475"/>
    </source>
</evidence>
<dbReference type="GO" id="GO:0015833">
    <property type="term" value="P:peptide transport"/>
    <property type="evidence" value="ECO:0007669"/>
    <property type="project" value="InterPro"/>
</dbReference>
<name>A0A1Z5HSJ9_9FIRM</name>
<dbReference type="Pfam" id="PF00005">
    <property type="entry name" value="ABC_tran"/>
    <property type="match status" value="2"/>
</dbReference>
<comment type="catalytic activity">
    <reaction evidence="15">
        <text>Ni(2+)(out) + ATP + H2O = Ni(2+)(in) + ADP + phosphate + H(+)</text>
        <dbReference type="Rhea" id="RHEA:15557"/>
        <dbReference type="ChEBI" id="CHEBI:15377"/>
        <dbReference type="ChEBI" id="CHEBI:15378"/>
        <dbReference type="ChEBI" id="CHEBI:30616"/>
        <dbReference type="ChEBI" id="CHEBI:43474"/>
        <dbReference type="ChEBI" id="CHEBI:49786"/>
        <dbReference type="ChEBI" id="CHEBI:456216"/>
        <dbReference type="EC" id="7.2.2.11"/>
    </reaction>
    <physiologicalReaction direction="left-to-right" evidence="15">
        <dbReference type="Rhea" id="RHEA:15558"/>
    </physiologicalReaction>
</comment>
<evidence type="ECO:0000256" key="7">
    <source>
        <dbReference type="ARBA" id="ARBA00022840"/>
    </source>
</evidence>
<evidence type="ECO:0000256" key="8">
    <source>
        <dbReference type="ARBA" id="ARBA00022967"/>
    </source>
</evidence>
<evidence type="ECO:0000256" key="14">
    <source>
        <dbReference type="ARBA" id="ARBA00044143"/>
    </source>
</evidence>
<comment type="subcellular location">
    <subcellularLocation>
        <location evidence="1">Cell membrane</location>
        <topology evidence="1">Peripheral membrane protein</topology>
    </subcellularLocation>
</comment>
<dbReference type="PANTHER" id="PTHR43297">
    <property type="entry name" value="OLIGOPEPTIDE TRANSPORT ATP-BINDING PROTEIN APPD"/>
    <property type="match status" value="1"/>
</dbReference>
<keyword evidence="4" id="KW-1003">Cell membrane</keyword>
<evidence type="ECO:0000259" key="16">
    <source>
        <dbReference type="PROSITE" id="PS50893"/>
    </source>
</evidence>
<dbReference type="Proteomes" id="UP000197032">
    <property type="component" value="Unassembled WGS sequence"/>
</dbReference>
<dbReference type="NCBIfam" id="NF008453">
    <property type="entry name" value="PRK11308.1"/>
    <property type="match status" value="2"/>
</dbReference>
<dbReference type="AlphaFoldDB" id="A0A1Z5HSJ9"/>
<protein>
    <recommendedName>
        <fullName evidence="14">Nickel import system ATP-binding protein NikD</fullName>
        <ecNumber evidence="13">7.2.2.11</ecNumber>
    </recommendedName>
</protein>
<evidence type="ECO:0000256" key="5">
    <source>
        <dbReference type="ARBA" id="ARBA00022596"/>
    </source>
</evidence>
<organism evidence="17 18">
    <name type="scientific">Calderihabitans maritimus</name>
    <dbReference type="NCBI Taxonomy" id="1246530"/>
    <lineage>
        <taxon>Bacteria</taxon>
        <taxon>Bacillati</taxon>
        <taxon>Bacillota</taxon>
        <taxon>Clostridia</taxon>
        <taxon>Neomoorellales</taxon>
        <taxon>Calderihabitantaceae</taxon>
        <taxon>Calderihabitans</taxon>
    </lineage>
</organism>
<comment type="similarity">
    <text evidence="2">Belongs to the ABC transporter superfamily.</text>
</comment>
<evidence type="ECO:0000256" key="11">
    <source>
        <dbReference type="ARBA" id="ARBA00023136"/>
    </source>
</evidence>
<evidence type="ECO:0000256" key="3">
    <source>
        <dbReference type="ARBA" id="ARBA00022448"/>
    </source>
</evidence>
<accession>A0A1Z5HSJ9</accession>
<dbReference type="InterPro" id="IPR003439">
    <property type="entry name" value="ABC_transporter-like_ATP-bd"/>
</dbReference>
<keyword evidence="10" id="KW-0921">Nickel transport</keyword>
<dbReference type="NCBIfam" id="NF007739">
    <property type="entry name" value="PRK10419.1"/>
    <property type="match status" value="2"/>
</dbReference>
<evidence type="ECO:0000256" key="10">
    <source>
        <dbReference type="ARBA" id="ARBA00023112"/>
    </source>
</evidence>
<dbReference type="CDD" id="cd03257">
    <property type="entry name" value="ABC_NikE_OppD_transporters"/>
    <property type="match status" value="2"/>
</dbReference>
<comment type="subunit">
    <text evidence="12">The complex is composed of two ATP-binding proteins (NikD and NikE), two transmembrane proteins (NikB and NikC) and a solute-binding protein (NikA).</text>
</comment>
<evidence type="ECO:0000313" key="18">
    <source>
        <dbReference type="Proteomes" id="UP000197032"/>
    </source>
</evidence>
<sequence>MLEIRNLRVRYSGVDVLRGINLQVETGEILGIIGESGAGKTTLALTLMGLCQGQVEGKILFHGKDLLSFTEDNWRKLRWNEIAMVFQDTGRALNPVMTVFEQIMEPMLEHKLYRLEEAEKRVYKLLADVGLPEQSACAYPHQLSGGEKQRVLLAMALANQPRVLILDEPTSALDAITKAETLKLLDQISKGLTVILVTHDFSVAAKLSDRIAVLYAGTLLELGPAEKILERPRHPYTRGLLRSFPNMSTTKDLQGIPGTKEDVLQGCPFSPRCTQKIDVCEKSLPKLEHLGDREIACHRGGIVPLLQIKKLAKNYGSVSALKGVTLNLDEGETLALVGESGSGKSTLAKCIMGLEAADFGEILFQGTKLLRRDKSFYQSVQMIFQNPQECISHRLNVLEAVMEPLNIQGIGRLQERVDMVKKTLREVELPATDAFLSKYAHHLSGGELQRVAIARALILNPKLLIADEPTSALDASVQAKIIKLLLNLQEQRGLAMIFITHDLALARKISDRVAVMLSGSIVEAGPTSEVFALPRHPYTKDLLQAAPDFSMEIRDFNFARNNCQGACVYTSRCKDVNPVCLSKAPEPCEQGLRMVKCHLYCQEHYAIREAFG</sequence>
<evidence type="ECO:0000256" key="13">
    <source>
        <dbReference type="ARBA" id="ARBA00039098"/>
    </source>
</evidence>
<dbReference type="FunFam" id="3.40.50.300:FF:000016">
    <property type="entry name" value="Oligopeptide ABC transporter ATP-binding component"/>
    <property type="match status" value="1"/>
</dbReference>
<keyword evidence="8" id="KW-1278">Translocase</keyword>
<evidence type="ECO:0000256" key="15">
    <source>
        <dbReference type="ARBA" id="ARBA00048610"/>
    </source>
</evidence>
<dbReference type="InterPro" id="IPR027417">
    <property type="entry name" value="P-loop_NTPase"/>
</dbReference>
<keyword evidence="3" id="KW-0813">Transport</keyword>
<keyword evidence="9" id="KW-0406">Ion transport</keyword>
<dbReference type="GO" id="GO:0016887">
    <property type="term" value="F:ATP hydrolysis activity"/>
    <property type="evidence" value="ECO:0007669"/>
    <property type="project" value="InterPro"/>
</dbReference>
<dbReference type="InterPro" id="IPR017871">
    <property type="entry name" value="ABC_transporter-like_CS"/>
</dbReference>
<dbReference type="PROSITE" id="PS50893">
    <property type="entry name" value="ABC_TRANSPORTER_2"/>
    <property type="match status" value="2"/>
</dbReference>
<feature type="domain" description="ABC transporter" evidence="16">
    <location>
        <begin position="2"/>
        <end position="241"/>
    </location>
</feature>
<dbReference type="GO" id="GO:0005886">
    <property type="term" value="C:plasma membrane"/>
    <property type="evidence" value="ECO:0007669"/>
    <property type="project" value="UniProtKB-SubCell"/>
</dbReference>
<feature type="domain" description="ABC transporter" evidence="16">
    <location>
        <begin position="306"/>
        <end position="543"/>
    </location>
</feature>
<keyword evidence="6" id="KW-0547">Nucleotide-binding</keyword>
<keyword evidence="7 17" id="KW-0067">ATP-binding</keyword>
<dbReference type="EC" id="7.2.2.11" evidence="13"/>
<dbReference type="RefSeq" id="WP_088553834.1">
    <property type="nucleotide sequence ID" value="NZ_BDGJ01000084.1"/>
</dbReference>
<keyword evidence="11" id="KW-0472">Membrane</keyword>
<evidence type="ECO:0000256" key="6">
    <source>
        <dbReference type="ARBA" id="ARBA00022741"/>
    </source>
</evidence>
<dbReference type="EMBL" id="BDGJ01000084">
    <property type="protein sequence ID" value="GAW92503.1"/>
    <property type="molecule type" value="Genomic_DNA"/>
</dbReference>
<reference evidence="18" key="1">
    <citation type="journal article" date="2017" name="Appl. Environ. Microbiol.">
        <title>Genomic analysis of Calderihabitans maritimus KKC1, a thermophilic hydrogenogenic carboxydotrophic bacterium isolated from marine sediment.</title>
        <authorList>
            <person name="Omae K."/>
            <person name="Yoneda Y."/>
            <person name="Fukuyama Y."/>
            <person name="Yoshida T."/>
            <person name="Sako Y."/>
        </authorList>
    </citation>
    <scope>NUCLEOTIDE SEQUENCE [LARGE SCALE GENOMIC DNA]</scope>
    <source>
        <strain evidence="18">KKC1</strain>
    </source>
</reference>